<dbReference type="Proteomes" id="UP000095751">
    <property type="component" value="Unassembled WGS sequence"/>
</dbReference>
<feature type="region of interest" description="Disordered" evidence="1">
    <location>
        <begin position="337"/>
        <end position="418"/>
    </location>
</feature>
<evidence type="ECO:0000313" key="3">
    <source>
        <dbReference type="Proteomes" id="UP000095751"/>
    </source>
</evidence>
<dbReference type="EMBL" id="KV784357">
    <property type="protein sequence ID" value="OEU17513.1"/>
    <property type="molecule type" value="Genomic_DNA"/>
</dbReference>
<keyword evidence="3" id="KW-1185">Reference proteome</keyword>
<dbReference type="OrthoDB" id="74448at2759"/>
<feature type="compositionally biased region" description="Low complexity" evidence="1">
    <location>
        <begin position="362"/>
        <end position="384"/>
    </location>
</feature>
<evidence type="ECO:0000256" key="1">
    <source>
        <dbReference type="SAM" id="MobiDB-lite"/>
    </source>
</evidence>
<proteinExistence type="predicted"/>
<feature type="compositionally biased region" description="Basic and acidic residues" evidence="1">
    <location>
        <begin position="337"/>
        <end position="346"/>
    </location>
</feature>
<feature type="compositionally biased region" description="Low complexity" evidence="1">
    <location>
        <begin position="396"/>
        <end position="411"/>
    </location>
</feature>
<dbReference type="InParanoid" id="A0A1E7FIA5"/>
<evidence type="ECO:0000313" key="2">
    <source>
        <dbReference type="EMBL" id="OEU17513.1"/>
    </source>
</evidence>
<organism evidence="2 3">
    <name type="scientific">Fragilariopsis cylindrus CCMP1102</name>
    <dbReference type="NCBI Taxonomy" id="635003"/>
    <lineage>
        <taxon>Eukaryota</taxon>
        <taxon>Sar</taxon>
        <taxon>Stramenopiles</taxon>
        <taxon>Ochrophyta</taxon>
        <taxon>Bacillariophyta</taxon>
        <taxon>Bacillariophyceae</taxon>
        <taxon>Bacillariophycidae</taxon>
        <taxon>Bacillariales</taxon>
        <taxon>Bacillariaceae</taxon>
        <taxon>Fragilariopsis</taxon>
    </lineage>
</organism>
<feature type="compositionally biased region" description="Basic and acidic residues" evidence="1">
    <location>
        <begin position="271"/>
        <end position="301"/>
    </location>
</feature>
<feature type="region of interest" description="Disordered" evidence="1">
    <location>
        <begin position="254"/>
        <end position="310"/>
    </location>
</feature>
<name>A0A1E7FIA5_9STRA</name>
<sequence length="458" mass="51417">MLSASNLPSLPPRAIEGSIGSRIRVVLGNTSQNWLLLLNHDDGNRKWQEQYWNNIPNGLEREIEKCIAKGGNTKEVDFGPGGEYYHKSIERDCIEHSWSDNTDAKSTIKQKFADQTEQSVLHPSSISPAVKVSFGSSDSTAEAYVVLAGDNDPCTSMLNHQLLSRIKDMKLKGKDINFIRLFICCGYYIDDEEGTQWDFLGTDCNQELNKKETVNDIAVSGDGSWLVIRPNHYAGSNGGSHPMLHRLNQFYNDQGQRNDRRNHEIQQYPDQIRRREREGRESAEGIAKETRERKATERGEMGEGGNEQDNEIAAVLEELPSEFEDRIMEELKDITEQEGRLREKRNSLQASLDNRGRIDAENINNNDSNNTNNDNDNTRNTSSSYQDRGRIDAENNNDNNTNNDNDNTANTSSPSSGTSAYCVICQTGPASAAITPVSSRLCSLCRGEMISSLEMKMY</sequence>
<dbReference type="KEGG" id="fcy:FRACYDRAFT_237931"/>
<protein>
    <submittedName>
        <fullName evidence="2">Uncharacterized protein</fullName>
    </submittedName>
</protein>
<dbReference type="AlphaFoldDB" id="A0A1E7FIA5"/>
<reference evidence="2 3" key="1">
    <citation type="submission" date="2016-09" db="EMBL/GenBank/DDBJ databases">
        <title>Extensive genetic diversity and differential bi-allelic expression allows diatom success in the polar Southern Ocean.</title>
        <authorList>
            <consortium name="DOE Joint Genome Institute"/>
            <person name="Mock T."/>
            <person name="Otillar R.P."/>
            <person name="Strauss J."/>
            <person name="Dupont C."/>
            <person name="Frickenhaus S."/>
            <person name="Maumus F."/>
            <person name="Mcmullan M."/>
            <person name="Sanges R."/>
            <person name="Schmutz J."/>
            <person name="Toseland A."/>
            <person name="Valas R."/>
            <person name="Veluchamy A."/>
            <person name="Ward B.J."/>
            <person name="Allen A."/>
            <person name="Barry K."/>
            <person name="Falciatore A."/>
            <person name="Ferrante M."/>
            <person name="Fortunato A.E."/>
            <person name="Gloeckner G."/>
            <person name="Gruber A."/>
            <person name="Hipkin R."/>
            <person name="Janech M."/>
            <person name="Kroth P."/>
            <person name="Leese F."/>
            <person name="Lindquist E."/>
            <person name="Lyon B.R."/>
            <person name="Martin J."/>
            <person name="Mayer C."/>
            <person name="Parker M."/>
            <person name="Quesneville H."/>
            <person name="Raymond J."/>
            <person name="Uhlig C."/>
            <person name="Valentin K.U."/>
            <person name="Worden A.Z."/>
            <person name="Armbrust E.V."/>
            <person name="Bowler C."/>
            <person name="Green B."/>
            <person name="Moulton V."/>
            <person name="Van Oosterhout C."/>
            <person name="Grigoriev I."/>
        </authorList>
    </citation>
    <scope>NUCLEOTIDE SEQUENCE [LARGE SCALE GENOMIC DNA]</scope>
    <source>
        <strain evidence="2 3">CCMP1102</strain>
    </source>
</reference>
<accession>A0A1E7FIA5</accession>
<gene>
    <name evidence="2" type="ORF">FRACYDRAFT_237931</name>
</gene>